<name>A0A9Q3HZC6_9BASI</name>
<evidence type="ECO:0000259" key="3">
    <source>
        <dbReference type="Pfam" id="PF22936"/>
    </source>
</evidence>
<gene>
    <name evidence="4" type="ORF">O181_061427</name>
</gene>
<protein>
    <recommendedName>
        <fullName evidence="6">GAG-pre-integrase domain-containing protein</fullName>
    </recommendedName>
</protein>
<comment type="caution">
    <text evidence="4">The sequence shown here is derived from an EMBL/GenBank/DDBJ whole genome shotgun (WGS) entry which is preliminary data.</text>
</comment>
<feature type="compositionally biased region" description="Basic residues" evidence="1">
    <location>
        <begin position="253"/>
        <end position="269"/>
    </location>
</feature>
<dbReference type="Pfam" id="PF14223">
    <property type="entry name" value="Retrotran_gag_2"/>
    <property type="match status" value="1"/>
</dbReference>
<dbReference type="AlphaFoldDB" id="A0A9Q3HZC6"/>
<dbReference type="InterPro" id="IPR054722">
    <property type="entry name" value="PolX-like_BBD"/>
</dbReference>
<feature type="region of interest" description="Disordered" evidence="1">
    <location>
        <begin position="253"/>
        <end position="282"/>
    </location>
</feature>
<keyword evidence="5" id="KW-1185">Reference proteome</keyword>
<evidence type="ECO:0008006" key="6">
    <source>
        <dbReference type="Google" id="ProtNLM"/>
    </source>
</evidence>
<evidence type="ECO:0000256" key="1">
    <source>
        <dbReference type="SAM" id="MobiDB-lite"/>
    </source>
</evidence>
<dbReference type="EMBL" id="AVOT02029035">
    <property type="protein sequence ID" value="MBW0521712.1"/>
    <property type="molecule type" value="Genomic_DNA"/>
</dbReference>
<feature type="domain" description="GAG-pre-integrase" evidence="2">
    <location>
        <begin position="414"/>
        <end position="472"/>
    </location>
</feature>
<dbReference type="Pfam" id="PF13976">
    <property type="entry name" value="gag_pre-integrs"/>
    <property type="match status" value="1"/>
</dbReference>
<reference evidence="4" key="1">
    <citation type="submission" date="2021-03" db="EMBL/GenBank/DDBJ databases">
        <title>Draft genome sequence of rust myrtle Austropuccinia psidii MF-1, a brazilian biotype.</title>
        <authorList>
            <person name="Quecine M.C."/>
            <person name="Pachon D.M.R."/>
            <person name="Bonatelli M.L."/>
            <person name="Correr F.H."/>
            <person name="Franceschini L.M."/>
            <person name="Leite T.F."/>
            <person name="Margarido G.R.A."/>
            <person name="Almeida C.A."/>
            <person name="Ferrarezi J.A."/>
            <person name="Labate C.A."/>
        </authorList>
    </citation>
    <scope>NUCLEOTIDE SEQUENCE</scope>
    <source>
        <strain evidence="4">MF-1</strain>
    </source>
</reference>
<evidence type="ECO:0000313" key="5">
    <source>
        <dbReference type="Proteomes" id="UP000765509"/>
    </source>
</evidence>
<accession>A0A9Q3HZC6</accession>
<sequence length="476" mass="53702">MGPDAIAGSATQKNGIPILCKNNYSEWDAAIRAFFLYIRFLDYVDGDINPPSELSLDVFSKYKEMKQKAAGVICQLLNTNNQAKFLTKENEKNPLELYDAISSYYQSSQSKNQARIFCALLSMKCKNKELEKFISDIRIQLMNLNSVGICVGKPPNTIDISNELLAKIIISKLSKEYDNLKRMIYETQPLETAKVISKMDDYIRDSYSSTKESDEAQQVKSESAFKVRNYPYCSNGVHNPSTKHLIEDCRKLKRNNQREKKNKNNKKKANSANTNQESTFEEGYSSSEEIPIVKYSKAFVTKCNSQNLNPYLDTAASSHMVGDRRSFMTYTEKDMSVETANGSQTPVLGHGNVQFLLNHKAITLHCLHVPDLAETLVSMGKLWKAGLTILKTNKSLFSVKKHSSILMNGKVSNNLFVLDMKICFPKSTVASMIKTPNLLHKRTGHPGNEILKRMYSGVKIPEFCEACALRKSKQLP</sequence>
<dbReference type="InterPro" id="IPR025724">
    <property type="entry name" value="GAG-pre-integrase_dom"/>
</dbReference>
<feature type="domain" description="Retrovirus-related Pol polyprotein from transposon TNT 1-94-like beta-barrel" evidence="3">
    <location>
        <begin position="311"/>
        <end position="386"/>
    </location>
</feature>
<dbReference type="Pfam" id="PF22936">
    <property type="entry name" value="Pol_BBD"/>
    <property type="match status" value="1"/>
</dbReference>
<dbReference type="Proteomes" id="UP000765509">
    <property type="component" value="Unassembled WGS sequence"/>
</dbReference>
<dbReference type="OrthoDB" id="2504515at2759"/>
<evidence type="ECO:0000313" key="4">
    <source>
        <dbReference type="EMBL" id="MBW0521712.1"/>
    </source>
</evidence>
<organism evidence="4 5">
    <name type="scientific">Austropuccinia psidii MF-1</name>
    <dbReference type="NCBI Taxonomy" id="1389203"/>
    <lineage>
        <taxon>Eukaryota</taxon>
        <taxon>Fungi</taxon>
        <taxon>Dikarya</taxon>
        <taxon>Basidiomycota</taxon>
        <taxon>Pucciniomycotina</taxon>
        <taxon>Pucciniomycetes</taxon>
        <taxon>Pucciniales</taxon>
        <taxon>Sphaerophragmiaceae</taxon>
        <taxon>Austropuccinia</taxon>
    </lineage>
</organism>
<evidence type="ECO:0000259" key="2">
    <source>
        <dbReference type="Pfam" id="PF13976"/>
    </source>
</evidence>
<proteinExistence type="predicted"/>